<keyword evidence="5 10" id="KW-0479">Metal-binding</keyword>
<comment type="catalytic activity">
    <reaction evidence="10">
        <text>D-glyceraldehyde 3-phosphate + pyruvate + H(+) = 1-deoxy-D-xylulose 5-phosphate + CO2</text>
        <dbReference type="Rhea" id="RHEA:12605"/>
        <dbReference type="ChEBI" id="CHEBI:15361"/>
        <dbReference type="ChEBI" id="CHEBI:15378"/>
        <dbReference type="ChEBI" id="CHEBI:16526"/>
        <dbReference type="ChEBI" id="CHEBI:57792"/>
        <dbReference type="ChEBI" id="CHEBI:59776"/>
        <dbReference type="EC" id="2.2.1.7"/>
    </reaction>
</comment>
<accession>A0A853EF54</accession>
<feature type="binding site" evidence="10">
    <location>
        <position position="173"/>
    </location>
    <ligand>
        <name>Mg(2+)</name>
        <dbReference type="ChEBI" id="CHEBI:18420"/>
    </ligand>
</feature>
<comment type="cofactor">
    <cofactor evidence="10">
        <name>thiamine diphosphate</name>
        <dbReference type="ChEBI" id="CHEBI:58937"/>
    </cofactor>
    <text evidence="10">Binds 1 thiamine pyrophosphate per subunit.</text>
</comment>
<evidence type="ECO:0000259" key="12">
    <source>
        <dbReference type="SMART" id="SM00861"/>
    </source>
</evidence>
<evidence type="ECO:0000256" key="11">
    <source>
        <dbReference type="SAM" id="MobiDB-lite"/>
    </source>
</evidence>
<dbReference type="InterPro" id="IPR009014">
    <property type="entry name" value="Transketo_C/PFOR_II"/>
</dbReference>
<evidence type="ECO:0000256" key="6">
    <source>
        <dbReference type="ARBA" id="ARBA00022842"/>
    </source>
</evidence>
<feature type="domain" description="Transketolase-like pyrimidine-binding" evidence="12">
    <location>
        <begin position="344"/>
        <end position="508"/>
    </location>
</feature>
<proteinExistence type="inferred from homology"/>
<dbReference type="Pfam" id="PF02780">
    <property type="entry name" value="Transketolase_C"/>
    <property type="match status" value="1"/>
</dbReference>
<evidence type="ECO:0000256" key="3">
    <source>
        <dbReference type="ARBA" id="ARBA00011738"/>
    </source>
</evidence>
<dbReference type="InterPro" id="IPR029061">
    <property type="entry name" value="THDP-binding"/>
</dbReference>
<dbReference type="UniPathway" id="UPA00064">
    <property type="reaction ID" value="UER00091"/>
</dbReference>
<dbReference type="Gene3D" id="3.40.50.970">
    <property type="match status" value="2"/>
</dbReference>
<dbReference type="InterPro" id="IPR020826">
    <property type="entry name" value="Transketolase_BS"/>
</dbReference>
<dbReference type="HAMAP" id="MF_00315">
    <property type="entry name" value="DXP_synth"/>
    <property type="match status" value="1"/>
</dbReference>
<keyword evidence="7 10" id="KW-0784">Thiamine biosynthesis</keyword>
<dbReference type="GO" id="GO:0019288">
    <property type="term" value="P:isopentenyl diphosphate biosynthetic process, methylerythritol 4-phosphate pathway"/>
    <property type="evidence" value="ECO:0007669"/>
    <property type="project" value="TreeGrafter"/>
</dbReference>
<evidence type="ECO:0000313" key="13">
    <source>
        <dbReference type="EMBL" id="NYS68023.1"/>
    </source>
</evidence>
<dbReference type="Pfam" id="PF02779">
    <property type="entry name" value="Transket_pyr"/>
    <property type="match status" value="1"/>
</dbReference>
<dbReference type="GO" id="GO:0005829">
    <property type="term" value="C:cytosol"/>
    <property type="evidence" value="ECO:0007669"/>
    <property type="project" value="TreeGrafter"/>
</dbReference>
<dbReference type="AlphaFoldDB" id="A0A853EF54"/>
<comment type="function">
    <text evidence="10">Catalyzes the acyloin condensation reaction between C atoms 2 and 3 of pyruvate and glyceraldehyde 3-phosphate to yield 1-deoxy-D-xylulose-5-phosphate (DXP).</text>
</comment>
<dbReference type="InterPro" id="IPR049557">
    <property type="entry name" value="Transketolase_CS"/>
</dbReference>
<feature type="binding site" evidence="10">
    <location>
        <position position="203"/>
    </location>
    <ligand>
        <name>thiamine diphosphate</name>
        <dbReference type="ChEBI" id="CHEBI:58937"/>
    </ligand>
</feature>
<comment type="subunit">
    <text evidence="3 10">Homodimer.</text>
</comment>
<evidence type="ECO:0000256" key="8">
    <source>
        <dbReference type="ARBA" id="ARBA00023052"/>
    </source>
</evidence>
<evidence type="ECO:0000256" key="2">
    <source>
        <dbReference type="ARBA" id="ARBA00011081"/>
    </source>
</evidence>
<dbReference type="EMBL" id="JACBXV010000002">
    <property type="protein sequence ID" value="NYS68023.1"/>
    <property type="molecule type" value="Genomic_DNA"/>
</dbReference>
<keyword evidence="6 10" id="KW-0460">Magnesium</keyword>
<dbReference type="SUPFAM" id="SSF52922">
    <property type="entry name" value="TK C-terminal domain-like"/>
    <property type="match status" value="1"/>
</dbReference>
<dbReference type="GO" id="GO:0009228">
    <property type="term" value="P:thiamine biosynthetic process"/>
    <property type="evidence" value="ECO:0007669"/>
    <property type="project" value="UniProtKB-UniRule"/>
</dbReference>
<dbReference type="Proteomes" id="UP000572528">
    <property type="component" value="Unassembled WGS sequence"/>
</dbReference>
<dbReference type="InterPro" id="IPR033248">
    <property type="entry name" value="Transketolase_C"/>
</dbReference>
<dbReference type="GO" id="GO:0030976">
    <property type="term" value="F:thiamine pyrophosphate binding"/>
    <property type="evidence" value="ECO:0007669"/>
    <property type="project" value="UniProtKB-UniRule"/>
</dbReference>
<dbReference type="EC" id="2.2.1.7" evidence="10"/>
<evidence type="ECO:0000313" key="14">
    <source>
        <dbReference type="Proteomes" id="UP000572528"/>
    </source>
</evidence>
<dbReference type="GO" id="GO:0008661">
    <property type="term" value="F:1-deoxy-D-xylulose-5-phosphate synthase activity"/>
    <property type="evidence" value="ECO:0007669"/>
    <property type="project" value="UniProtKB-UniRule"/>
</dbReference>
<evidence type="ECO:0000256" key="9">
    <source>
        <dbReference type="ARBA" id="ARBA00023229"/>
    </source>
</evidence>
<dbReference type="PANTHER" id="PTHR43322:SF5">
    <property type="entry name" value="1-DEOXY-D-XYLULOSE-5-PHOSPHATE SYNTHASE, CHLOROPLASTIC"/>
    <property type="match status" value="1"/>
</dbReference>
<feature type="binding site" evidence="10">
    <location>
        <begin position="141"/>
        <end position="143"/>
    </location>
    <ligand>
        <name>thiamine diphosphate</name>
        <dbReference type="ChEBI" id="CHEBI:58937"/>
    </ligand>
</feature>
<evidence type="ECO:0000256" key="7">
    <source>
        <dbReference type="ARBA" id="ARBA00022977"/>
    </source>
</evidence>
<organism evidence="13 14">
    <name type="scientific">Actinomyces bowdenii</name>
    <dbReference type="NCBI Taxonomy" id="131109"/>
    <lineage>
        <taxon>Bacteria</taxon>
        <taxon>Bacillati</taxon>
        <taxon>Actinomycetota</taxon>
        <taxon>Actinomycetes</taxon>
        <taxon>Actinomycetales</taxon>
        <taxon>Actinomycetaceae</taxon>
        <taxon>Actinomyces</taxon>
    </lineage>
</organism>
<feature type="binding site" evidence="10">
    <location>
        <position position="101"/>
    </location>
    <ligand>
        <name>thiamine diphosphate</name>
        <dbReference type="ChEBI" id="CHEBI:58937"/>
    </ligand>
</feature>
<protein>
    <recommendedName>
        <fullName evidence="10">1-deoxy-D-xylulose-5-phosphate synthase</fullName>
        <ecNumber evidence="10">2.2.1.7</ecNumber>
    </recommendedName>
    <alternativeName>
        <fullName evidence="10">1-deoxyxylulose-5-phosphate synthase</fullName>
        <shortName evidence="10">DXP synthase</shortName>
        <shortName evidence="10">DXPS</shortName>
    </alternativeName>
</protein>
<comment type="similarity">
    <text evidence="2 10">Belongs to the transketolase family. DXPS subfamily.</text>
</comment>
<name>A0A853EF54_9ACTO</name>
<dbReference type="Gene3D" id="3.40.50.920">
    <property type="match status" value="1"/>
</dbReference>
<dbReference type="NCBIfam" id="NF003933">
    <property type="entry name" value="PRK05444.2-2"/>
    <property type="match status" value="1"/>
</dbReference>
<comment type="caution">
    <text evidence="13">The sequence shown here is derived from an EMBL/GenBank/DDBJ whole genome shotgun (WGS) entry which is preliminary data.</text>
</comment>
<dbReference type="InterPro" id="IPR005477">
    <property type="entry name" value="Dxylulose-5-P_synthase"/>
</dbReference>
<dbReference type="PROSITE" id="PS00801">
    <property type="entry name" value="TRANSKETOLASE_1"/>
    <property type="match status" value="1"/>
</dbReference>
<dbReference type="SMART" id="SM00861">
    <property type="entry name" value="Transket_pyr"/>
    <property type="match status" value="1"/>
</dbReference>
<comment type="pathway">
    <text evidence="1 10">Metabolic intermediate biosynthesis; 1-deoxy-D-xylulose 5-phosphate biosynthesis; 1-deoxy-D-xylulose 5-phosphate from D-glyceraldehyde 3-phosphate and pyruvate: step 1/1.</text>
</comment>
<dbReference type="GO" id="GO:0016114">
    <property type="term" value="P:terpenoid biosynthetic process"/>
    <property type="evidence" value="ECO:0007669"/>
    <property type="project" value="UniProtKB-UniRule"/>
</dbReference>
<dbReference type="FunFam" id="3.40.50.970:FF:000005">
    <property type="entry name" value="1-deoxy-D-xylulose-5-phosphate synthase"/>
    <property type="match status" value="1"/>
</dbReference>
<keyword evidence="8 10" id="KW-0786">Thiamine pyrophosphate</keyword>
<dbReference type="PANTHER" id="PTHR43322">
    <property type="entry name" value="1-D-DEOXYXYLULOSE 5-PHOSPHATE SYNTHASE-RELATED"/>
    <property type="match status" value="1"/>
</dbReference>
<dbReference type="PROSITE" id="PS00802">
    <property type="entry name" value="TRANSKETOLASE_2"/>
    <property type="match status" value="1"/>
</dbReference>
<dbReference type="InterPro" id="IPR005475">
    <property type="entry name" value="Transketolase-like_Pyr-bd"/>
</dbReference>
<feature type="binding site" evidence="10">
    <location>
        <begin position="174"/>
        <end position="175"/>
    </location>
    <ligand>
        <name>thiamine diphosphate</name>
        <dbReference type="ChEBI" id="CHEBI:58937"/>
    </ligand>
</feature>
<feature type="binding site" evidence="10">
    <location>
        <position position="395"/>
    </location>
    <ligand>
        <name>thiamine diphosphate</name>
        <dbReference type="ChEBI" id="CHEBI:58937"/>
    </ligand>
</feature>
<keyword evidence="4 10" id="KW-0808">Transferase</keyword>
<dbReference type="CDD" id="cd02007">
    <property type="entry name" value="TPP_DXS"/>
    <property type="match status" value="1"/>
</dbReference>
<comment type="cofactor">
    <cofactor evidence="10">
        <name>Mg(2+)</name>
        <dbReference type="ChEBI" id="CHEBI:18420"/>
    </cofactor>
    <text evidence="10">Binds 1 Mg(2+) ion per subunit.</text>
</comment>
<reference evidence="13 14" key="1">
    <citation type="submission" date="2020-07" db="EMBL/GenBank/DDBJ databases">
        <title>MOT database genomes.</title>
        <authorList>
            <person name="Joseph S."/>
            <person name="Aduse-Opoku J."/>
            <person name="Hashim A."/>
            <person name="Wade W."/>
            <person name="Curtis M."/>
        </authorList>
    </citation>
    <scope>NUCLEOTIDE SEQUENCE [LARGE SCALE GENOMIC DNA]</scope>
    <source>
        <strain evidence="13 14">WMus004</strain>
    </source>
</reference>
<keyword evidence="9 10" id="KW-0414">Isoprene biosynthesis</keyword>
<dbReference type="Pfam" id="PF13292">
    <property type="entry name" value="DXP_synthase_N"/>
    <property type="match status" value="1"/>
</dbReference>
<feature type="binding site" evidence="10">
    <location>
        <position position="203"/>
    </location>
    <ligand>
        <name>Mg(2+)</name>
        <dbReference type="ChEBI" id="CHEBI:18420"/>
    </ligand>
</feature>
<dbReference type="SUPFAM" id="SSF52518">
    <property type="entry name" value="Thiamin diphosphate-binding fold (THDP-binding)"/>
    <property type="match status" value="2"/>
</dbReference>
<feature type="binding site" evidence="10">
    <location>
        <position position="314"/>
    </location>
    <ligand>
        <name>thiamine diphosphate</name>
        <dbReference type="ChEBI" id="CHEBI:58937"/>
    </ligand>
</feature>
<sequence length="679" mass="72332">MPRDDEKRTPVPPAPHPGRRAGRRPASSSDLLGSVRSPADLKRLTSEELVALAEQIRHYLVHCVSRTGGHLGPNLGVVELTLALHRTFESPRDTIVFDTGHQAYVHKMLTGRQDFSRLRERGGLSGYPARSESVHDVVENSHASTALSWADGIARANALLGHGDRHVVAVIGDGAMTGGMAWEALDNIAVSEDKRLVIVVNDNGRSYAPTIGGLAHHLDALRTNPGYERMLSGVKRTLLAQGAPGRAAFDALHGLKRGLKDVLVPSAFFEDLGIKYTGPVDGHDITALEFALTRAREYSQPVIVHVITAKGRGYTPAEEHNGDRFHAVGRIHPETGLPVVAERFGWTSVFAEEIVSLARADERIVAITAAMQAPVGLQPLAEAMPERVVDVGIAEQHALTASAGMAFAGLHPVVALYATFLNRAFDQVLMDVALHRAGVTIVLDRAGLTGTDGASHNGMWDMAVLAHVPGLRLAAPRDEATLRRALRTAVGVEDRPTVVRYPKGALPEPVEALRVLPAAEGPAGDPDPFERVDVLWEEPQGTAELVIVAVGPMAGAALEAAGELSRQGTGVMVLHPHWVIPIPAALTRAAAAAGAVVVIEDGLVDGGIGSQLRDALEDSRDEQGEHPAATAVPVVRRLGVPRAFLETASREQLLADFGMDAPGIVRAARSALEAARRRQ</sequence>
<evidence type="ECO:0000256" key="4">
    <source>
        <dbReference type="ARBA" id="ARBA00022679"/>
    </source>
</evidence>
<feature type="region of interest" description="Disordered" evidence="11">
    <location>
        <begin position="1"/>
        <end position="34"/>
    </location>
</feature>
<evidence type="ECO:0000256" key="1">
    <source>
        <dbReference type="ARBA" id="ARBA00004980"/>
    </source>
</evidence>
<evidence type="ECO:0000256" key="5">
    <source>
        <dbReference type="ARBA" id="ARBA00022723"/>
    </source>
</evidence>
<dbReference type="CDD" id="cd07033">
    <property type="entry name" value="TPP_PYR_DXS_TK_like"/>
    <property type="match status" value="1"/>
</dbReference>
<gene>
    <name evidence="10" type="primary">dxs</name>
    <name evidence="13" type="ORF">HZZ05_00430</name>
</gene>
<evidence type="ECO:0000256" key="10">
    <source>
        <dbReference type="HAMAP-Rule" id="MF_00315"/>
    </source>
</evidence>
<dbReference type="GO" id="GO:0000287">
    <property type="term" value="F:magnesium ion binding"/>
    <property type="evidence" value="ECO:0007669"/>
    <property type="project" value="UniProtKB-UniRule"/>
</dbReference>
<dbReference type="NCBIfam" id="TIGR00204">
    <property type="entry name" value="dxs"/>
    <property type="match status" value="1"/>
</dbReference>